<organism evidence="1 2">
    <name type="scientific">Trichonephila clavata</name>
    <name type="common">Joro spider</name>
    <name type="synonym">Nephila clavata</name>
    <dbReference type="NCBI Taxonomy" id="2740835"/>
    <lineage>
        <taxon>Eukaryota</taxon>
        <taxon>Metazoa</taxon>
        <taxon>Ecdysozoa</taxon>
        <taxon>Arthropoda</taxon>
        <taxon>Chelicerata</taxon>
        <taxon>Arachnida</taxon>
        <taxon>Araneae</taxon>
        <taxon>Araneomorphae</taxon>
        <taxon>Entelegynae</taxon>
        <taxon>Araneoidea</taxon>
        <taxon>Nephilidae</taxon>
        <taxon>Trichonephila</taxon>
    </lineage>
</organism>
<reference evidence="1" key="1">
    <citation type="submission" date="2020-07" db="EMBL/GenBank/DDBJ databases">
        <title>Multicomponent nature underlies the extraordinary mechanical properties of spider dragline silk.</title>
        <authorList>
            <person name="Kono N."/>
            <person name="Nakamura H."/>
            <person name="Mori M."/>
            <person name="Yoshida Y."/>
            <person name="Ohtoshi R."/>
            <person name="Malay A.D."/>
            <person name="Moran D.A.P."/>
            <person name="Tomita M."/>
            <person name="Numata K."/>
            <person name="Arakawa K."/>
        </authorList>
    </citation>
    <scope>NUCLEOTIDE SEQUENCE</scope>
</reference>
<evidence type="ECO:0000313" key="1">
    <source>
        <dbReference type="EMBL" id="GFR12360.1"/>
    </source>
</evidence>
<accession>A0A8X6IWB1</accession>
<sequence length="15" mass="1934">FYVNRKIYTPYEARN</sequence>
<name>A0A8X6IWB1_TRICU</name>
<gene>
    <name evidence="1" type="ORF">TNCT_130401</name>
</gene>
<proteinExistence type="predicted"/>
<protein>
    <submittedName>
        <fullName evidence="1">Uncharacterized protein</fullName>
    </submittedName>
</protein>
<dbReference type="EMBL" id="BMAO01006897">
    <property type="protein sequence ID" value="GFR12360.1"/>
    <property type="molecule type" value="Genomic_DNA"/>
</dbReference>
<feature type="non-terminal residue" evidence="1">
    <location>
        <position position="1"/>
    </location>
</feature>
<comment type="caution">
    <text evidence="1">The sequence shown here is derived from an EMBL/GenBank/DDBJ whole genome shotgun (WGS) entry which is preliminary data.</text>
</comment>
<evidence type="ECO:0000313" key="2">
    <source>
        <dbReference type="Proteomes" id="UP000887116"/>
    </source>
</evidence>
<keyword evidence="2" id="KW-1185">Reference proteome</keyword>
<dbReference type="Proteomes" id="UP000887116">
    <property type="component" value="Unassembled WGS sequence"/>
</dbReference>